<dbReference type="EMBL" id="NBSK02000008">
    <property type="protein sequence ID" value="KAJ0192563.1"/>
    <property type="molecule type" value="Genomic_DNA"/>
</dbReference>
<dbReference type="AlphaFoldDB" id="A0A9R1UTC4"/>
<evidence type="ECO:0000313" key="3">
    <source>
        <dbReference type="Proteomes" id="UP000235145"/>
    </source>
</evidence>
<sequence>MVEIGMDFYLPRNVRMKHIQYVEACIQEVSPEHVVQIVTNNAMNNMGAAKLLKEKKSKNIRTSCATHTINLMLEGIGGLPRCKKVLDQVLA</sequence>
<organism evidence="2 3">
    <name type="scientific">Lactuca sativa</name>
    <name type="common">Garden lettuce</name>
    <dbReference type="NCBI Taxonomy" id="4236"/>
    <lineage>
        <taxon>Eukaryota</taxon>
        <taxon>Viridiplantae</taxon>
        <taxon>Streptophyta</taxon>
        <taxon>Embryophyta</taxon>
        <taxon>Tracheophyta</taxon>
        <taxon>Spermatophyta</taxon>
        <taxon>Magnoliopsida</taxon>
        <taxon>eudicotyledons</taxon>
        <taxon>Gunneridae</taxon>
        <taxon>Pentapetalae</taxon>
        <taxon>asterids</taxon>
        <taxon>campanulids</taxon>
        <taxon>Asterales</taxon>
        <taxon>Asteraceae</taxon>
        <taxon>Cichorioideae</taxon>
        <taxon>Cichorieae</taxon>
        <taxon>Lactucinae</taxon>
        <taxon>Lactuca</taxon>
    </lineage>
</organism>
<dbReference type="InterPro" id="IPR007021">
    <property type="entry name" value="DUF659"/>
</dbReference>
<evidence type="ECO:0000313" key="2">
    <source>
        <dbReference type="EMBL" id="KAJ0192563.1"/>
    </source>
</evidence>
<proteinExistence type="predicted"/>
<comment type="caution">
    <text evidence="2">The sequence shown here is derived from an EMBL/GenBank/DDBJ whole genome shotgun (WGS) entry which is preliminary data.</text>
</comment>
<dbReference type="Pfam" id="PF04937">
    <property type="entry name" value="DUF659"/>
    <property type="match status" value="1"/>
</dbReference>
<evidence type="ECO:0000259" key="1">
    <source>
        <dbReference type="Pfam" id="PF04937"/>
    </source>
</evidence>
<feature type="domain" description="DUF659" evidence="1">
    <location>
        <begin position="20"/>
        <end position="89"/>
    </location>
</feature>
<protein>
    <recommendedName>
        <fullName evidence="1">DUF659 domain-containing protein</fullName>
    </recommendedName>
</protein>
<accession>A0A9R1UTC4</accession>
<name>A0A9R1UTC4_LACSA</name>
<gene>
    <name evidence="2" type="ORF">LSAT_V11C800415170</name>
</gene>
<keyword evidence="3" id="KW-1185">Reference proteome</keyword>
<reference evidence="2 3" key="1">
    <citation type="journal article" date="2017" name="Nat. Commun.">
        <title>Genome assembly with in vitro proximity ligation data and whole-genome triplication in lettuce.</title>
        <authorList>
            <person name="Reyes-Chin-Wo S."/>
            <person name="Wang Z."/>
            <person name="Yang X."/>
            <person name="Kozik A."/>
            <person name="Arikit S."/>
            <person name="Song C."/>
            <person name="Xia L."/>
            <person name="Froenicke L."/>
            <person name="Lavelle D.O."/>
            <person name="Truco M.J."/>
            <person name="Xia R."/>
            <person name="Zhu S."/>
            <person name="Xu C."/>
            <person name="Xu H."/>
            <person name="Xu X."/>
            <person name="Cox K."/>
            <person name="Korf I."/>
            <person name="Meyers B.C."/>
            <person name="Michelmore R.W."/>
        </authorList>
    </citation>
    <scope>NUCLEOTIDE SEQUENCE [LARGE SCALE GENOMIC DNA]</scope>
    <source>
        <strain evidence="3">cv. Salinas</strain>
        <tissue evidence="2">Seedlings</tissue>
    </source>
</reference>
<dbReference type="Proteomes" id="UP000235145">
    <property type="component" value="Unassembled WGS sequence"/>
</dbReference>